<evidence type="ECO:0000313" key="1">
    <source>
        <dbReference type="EMBL" id="HGY54516.1"/>
    </source>
</evidence>
<evidence type="ECO:0008006" key="2">
    <source>
        <dbReference type="Google" id="ProtNLM"/>
    </source>
</evidence>
<organism evidence="1">
    <name type="scientific">Caldithrix abyssi</name>
    <dbReference type="NCBI Taxonomy" id="187145"/>
    <lineage>
        <taxon>Bacteria</taxon>
        <taxon>Pseudomonadati</taxon>
        <taxon>Calditrichota</taxon>
        <taxon>Calditrichia</taxon>
        <taxon>Calditrichales</taxon>
        <taxon>Calditrichaceae</taxon>
        <taxon>Caldithrix</taxon>
    </lineage>
</organism>
<dbReference type="InterPro" id="IPR046674">
    <property type="entry name" value="DUF6544"/>
</dbReference>
<dbReference type="EMBL" id="DRQG01000022">
    <property type="protein sequence ID" value="HGY54516.1"/>
    <property type="molecule type" value="Genomic_DNA"/>
</dbReference>
<comment type="caution">
    <text evidence="1">The sequence shown here is derived from an EMBL/GenBank/DDBJ whole genome shotgun (WGS) entry which is preliminary data.</text>
</comment>
<dbReference type="PROSITE" id="PS51257">
    <property type="entry name" value="PROKAR_LIPOPROTEIN"/>
    <property type="match status" value="1"/>
</dbReference>
<protein>
    <recommendedName>
        <fullName evidence="2">DUF4292 domain-containing protein</fullName>
    </recommendedName>
</protein>
<proteinExistence type="predicted"/>
<accession>A0A7V4TY00</accession>
<name>A0A7V4TY00_CALAY</name>
<dbReference type="Proteomes" id="UP000885779">
    <property type="component" value="Unassembled WGS sequence"/>
</dbReference>
<reference evidence="1" key="1">
    <citation type="journal article" date="2020" name="mSystems">
        <title>Genome- and Community-Level Interaction Insights into Carbon Utilization and Element Cycling Functions of Hydrothermarchaeota in Hydrothermal Sediment.</title>
        <authorList>
            <person name="Zhou Z."/>
            <person name="Liu Y."/>
            <person name="Xu W."/>
            <person name="Pan J."/>
            <person name="Luo Z.H."/>
            <person name="Li M."/>
        </authorList>
    </citation>
    <scope>NUCLEOTIDE SEQUENCE [LARGE SCALE GENOMIC DNA]</scope>
    <source>
        <strain evidence="1">HyVt-577</strain>
    </source>
</reference>
<gene>
    <name evidence="1" type="ORF">ENK44_02320</name>
</gene>
<dbReference type="Pfam" id="PF20181">
    <property type="entry name" value="DUF6544"/>
    <property type="match status" value="1"/>
</dbReference>
<sequence length="270" mass="31230">MAGFKKTTHLLFLVILTMGCTTMNKTVNKMFDKVDVVAADKISEEDLKPLPQVVQNYLRFTNIIGKEKIKTVRLKQGGGFRLKPEDEFKTLKAVQYFNLEAMEFIWQGKVSVITATDRFLNGKGDMTVKLLGFIKIASAEGPEVNQGEVVRFLAEGVWFPSVFLNDYIRWQALDERSAKATITLGDFSVSATFHFNKKNQVEKITTKRYMEKDGRFELEDWEIRIVEYSSFNDVFIPRKSEVVWKLDDGDFCWYKPEIYTIEYNIAAVYE</sequence>
<dbReference type="AlphaFoldDB" id="A0A7V4TY00"/>